<dbReference type="RefSeq" id="WP_284724179.1">
    <property type="nucleotide sequence ID" value="NZ_FXTU01000003.1"/>
</dbReference>
<dbReference type="Proteomes" id="UP001157946">
    <property type="component" value="Unassembled WGS sequence"/>
</dbReference>
<feature type="domain" description="HD" evidence="1">
    <location>
        <begin position="42"/>
        <end position="127"/>
    </location>
</feature>
<dbReference type="EMBL" id="FXTU01000003">
    <property type="protein sequence ID" value="SMP16971.1"/>
    <property type="molecule type" value="Genomic_DNA"/>
</dbReference>
<evidence type="ECO:0000259" key="1">
    <source>
        <dbReference type="Pfam" id="PF01966"/>
    </source>
</evidence>
<dbReference type="InterPro" id="IPR006674">
    <property type="entry name" value="HD_domain"/>
</dbReference>
<reference evidence="2" key="1">
    <citation type="submission" date="2017-05" db="EMBL/GenBank/DDBJ databases">
        <authorList>
            <person name="Varghese N."/>
            <person name="Submissions S."/>
        </authorList>
    </citation>
    <scope>NUCLEOTIDE SEQUENCE</scope>
    <source>
        <strain evidence="2">DSM 45262</strain>
    </source>
</reference>
<evidence type="ECO:0000313" key="3">
    <source>
        <dbReference type="Proteomes" id="UP001157946"/>
    </source>
</evidence>
<accession>A0AA45WN61</accession>
<proteinExistence type="predicted"/>
<protein>
    <submittedName>
        <fullName evidence="2">Metal dependent phosphohydrolase</fullName>
    </submittedName>
</protein>
<dbReference type="Pfam" id="PF01966">
    <property type="entry name" value="HD"/>
    <property type="match status" value="1"/>
</dbReference>
<dbReference type="Gene3D" id="1.10.3210.10">
    <property type="entry name" value="Hypothetical protein af1432"/>
    <property type="match status" value="1"/>
</dbReference>
<dbReference type="InterPro" id="IPR003607">
    <property type="entry name" value="HD/PDEase_dom"/>
</dbReference>
<dbReference type="SUPFAM" id="SSF109604">
    <property type="entry name" value="HD-domain/PDEase-like"/>
    <property type="match status" value="1"/>
</dbReference>
<organism evidence="2 3">
    <name type="scientific">Laceyella tengchongensis</name>
    <dbReference type="NCBI Taxonomy" id="574699"/>
    <lineage>
        <taxon>Bacteria</taxon>
        <taxon>Bacillati</taxon>
        <taxon>Bacillota</taxon>
        <taxon>Bacilli</taxon>
        <taxon>Bacillales</taxon>
        <taxon>Thermoactinomycetaceae</taxon>
        <taxon>Laceyella</taxon>
    </lineage>
</organism>
<gene>
    <name evidence="2" type="ORF">SAMN06265361_10346</name>
</gene>
<name>A0AA45WN61_9BACL</name>
<sequence length="209" mass="24297">MHNDRNLQQLSDVLLLEQSQEVGRVVMDEKELSEYIPPDRHRYKHILGVVERMKEVLVKIEMEDETKELLLQTAFLHDIGYSDKLNQYDYHPLDGAFFAQQCGFPKPVIAAVLFHSGAYESVKKTRPDLVSIYAYNAQWLDETDQLFIDLITYCDLHTSPVGKKISVKERIDDIVTRYGAEHEVSRFMIGNLEGFKKTIERVEHLLARK</sequence>
<dbReference type="CDD" id="cd00077">
    <property type="entry name" value="HDc"/>
    <property type="match status" value="1"/>
</dbReference>
<evidence type="ECO:0000313" key="2">
    <source>
        <dbReference type="EMBL" id="SMP16971.1"/>
    </source>
</evidence>
<dbReference type="AlphaFoldDB" id="A0AA45WN61"/>
<keyword evidence="3" id="KW-1185">Reference proteome</keyword>
<comment type="caution">
    <text evidence="2">The sequence shown here is derived from an EMBL/GenBank/DDBJ whole genome shotgun (WGS) entry which is preliminary data.</text>
</comment>